<accession>A0A183B8Q9</accession>
<keyword evidence="2" id="KW-1185">Reference proteome</keyword>
<dbReference type="WBParaSite" id="ECPE_0001563401-mRNA-1">
    <property type="protein sequence ID" value="ECPE_0001563401-mRNA-1"/>
    <property type="gene ID" value="ECPE_0001563401"/>
</dbReference>
<dbReference type="AlphaFoldDB" id="A0A183B8Q9"/>
<name>A0A183B8Q9_9TREM</name>
<evidence type="ECO:0000313" key="2">
    <source>
        <dbReference type="Proteomes" id="UP000272942"/>
    </source>
</evidence>
<protein>
    <submittedName>
        <fullName evidence="1 3">Uncharacterized protein</fullName>
    </submittedName>
</protein>
<reference evidence="3" key="1">
    <citation type="submission" date="2016-06" db="UniProtKB">
        <authorList>
            <consortium name="WormBaseParasite"/>
        </authorList>
    </citation>
    <scope>IDENTIFICATION</scope>
</reference>
<dbReference type="EMBL" id="UZAN01061106">
    <property type="protein sequence ID" value="VDP92868.1"/>
    <property type="molecule type" value="Genomic_DNA"/>
</dbReference>
<dbReference type="Proteomes" id="UP000272942">
    <property type="component" value="Unassembled WGS sequence"/>
</dbReference>
<gene>
    <name evidence="1" type="ORF">ECPE_LOCUS15596</name>
</gene>
<reference evidence="1 2" key="2">
    <citation type="submission" date="2018-11" db="EMBL/GenBank/DDBJ databases">
        <authorList>
            <consortium name="Pathogen Informatics"/>
        </authorList>
    </citation>
    <scope>NUCLEOTIDE SEQUENCE [LARGE SCALE GENOMIC DNA]</scope>
    <source>
        <strain evidence="1 2">Egypt</strain>
    </source>
</reference>
<evidence type="ECO:0000313" key="1">
    <source>
        <dbReference type="EMBL" id="VDP92868.1"/>
    </source>
</evidence>
<evidence type="ECO:0000313" key="3">
    <source>
        <dbReference type="WBParaSite" id="ECPE_0001563401-mRNA-1"/>
    </source>
</evidence>
<proteinExistence type="predicted"/>
<sequence>MLKTPKSKDATAQTVDTGGTQLANVLSALTERLEKLSTMGPTAACSVPEKYNFGDNCQRWEKQVKIYLENFPPERHPNLVLSLPGGEAFDVVTEADCMKGGVTAETFACLRRLLNLPLLPMEYRKRFNVRHQYDGEGVQSFVGELRQLTNRAWENGTPTELEKLLEQLVEGSISNNVRRDLLLHPLADLKMAVKRVEHLEKLEAATAAIQECLAVGHHGA</sequence>
<dbReference type="OrthoDB" id="6277121at2759"/>
<organism evidence="3">
    <name type="scientific">Echinostoma caproni</name>
    <dbReference type="NCBI Taxonomy" id="27848"/>
    <lineage>
        <taxon>Eukaryota</taxon>
        <taxon>Metazoa</taxon>
        <taxon>Spiralia</taxon>
        <taxon>Lophotrochozoa</taxon>
        <taxon>Platyhelminthes</taxon>
        <taxon>Trematoda</taxon>
        <taxon>Digenea</taxon>
        <taxon>Plagiorchiida</taxon>
        <taxon>Echinostomata</taxon>
        <taxon>Echinostomatoidea</taxon>
        <taxon>Echinostomatidae</taxon>
        <taxon>Echinostoma</taxon>
    </lineage>
</organism>